<feature type="domain" description="Transglutaminase-like" evidence="3">
    <location>
        <begin position="517"/>
        <end position="587"/>
    </location>
</feature>
<dbReference type="PANTHER" id="PTHR42736:SF1">
    <property type="entry name" value="PROTEIN-GLUTAMINE GAMMA-GLUTAMYLTRANSFERASE"/>
    <property type="match status" value="1"/>
</dbReference>
<dbReference type="SUPFAM" id="SSF54001">
    <property type="entry name" value="Cysteine proteinases"/>
    <property type="match status" value="1"/>
</dbReference>
<feature type="region of interest" description="Disordered" evidence="1">
    <location>
        <begin position="604"/>
        <end position="648"/>
    </location>
</feature>
<feature type="transmembrane region" description="Helical" evidence="2">
    <location>
        <begin position="104"/>
        <end position="128"/>
    </location>
</feature>
<dbReference type="AlphaFoldDB" id="A0A1I5FXU0"/>
<proteinExistence type="predicted"/>
<dbReference type="Proteomes" id="UP000183642">
    <property type="component" value="Unassembled WGS sequence"/>
</dbReference>
<feature type="transmembrane region" description="Helical" evidence="2">
    <location>
        <begin position="167"/>
        <end position="189"/>
    </location>
</feature>
<dbReference type="SMART" id="SM00460">
    <property type="entry name" value="TGc"/>
    <property type="match status" value="1"/>
</dbReference>
<dbReference type="RefSeq" id="WP_083427288.1">
    <property type="nucleotide sequence ID" value="NZ_FOWE01000005.1"/>
</dbReference>
<evidence type="ECO:0000259" key="3">
    <source>
        <dbReference type="SMART" id="SM00460"/>
    </source>
</evidence>
<feature type="transmembrane region" description="Helical" evidence="2">
    <location>
        <begin position="196"/>
        <end position="213"/>
    </location>
</feature>
<dbReference type="PANTHER" id="PTHR42736">
    <property type="entry name" value="PROTEIN-GLUTAMINE GAMMA-GLUTAMYLTRANSFERASE"/>
    <property type="match status" value="1"/>
</dbReference>
<protein>
    <submittedName>
        <fullName evidence="4">Transglutaminase-like enzyme, putative cysteine protease</fullName>
    </submittedName>
</protein>
<feature type="transmembrane region" description="Helical" evidence="2">
    <location>
        <begin position="256"/>
        <end position="277"/>
    </location>
</feature>
<dbReference type="InterPro" id="IPR021878">
    <property type="entry name" value="TgpA_N"/>
</dbReference>
<reference evidence="5" key="1">
    <citation type="submission" date="2016-10" db="EMBL/GenBank/DDBJ databases">
        <authorList>
            <person name="Varghese N."/>
            <person name="Submissions S."/>
        </authorList>
    </citation>
    <scope>NUCLEOTIDE SEQUENCE [LARGE SCALE GENOMIC DNA]</scope>
    <source>
        <strain evidence="5">DSM 43161</strain>
    </source>
</reference>
<keyword evidence="2" id="KW-1133">Transmembrane helix</keyword>
<dbReference type="InterPro" id="IPR052901">
    <property type="entry name" value="Bact_TGase-like"/>
</dbReference>
<keyword evidence="5" id="KW-1185">Reference proteome</keyword>
<dbReference type="GO" id="GO:0006508">
    <property type="term" value="P:proteolysis"/>
    <property type="evidence" value="ECO:0007669"/>
    <property type="project" value="UniProtKB-KW"/>
</dbReference>
<dbReference type="EMBL" id="FOWE01000005">
    <property type="protein sequence ID" value="SFO28567.1"/>
    <property type="molecule type" value="Genomic_DNA"/>
</dbReference>
<feature type="compositionally biased region" description="Pro residues" evidence="1">
    <location>
        <begin position="1"/>
        <end position="19"/>
    </location>
</feature>
<keyword evidence="4" id="KW-0378">Hydrolase</keyword>
<dbReference type="OrthoDB" id="9804023at2"/>
<gene>
    <name evidence="4" type="ORF">SAMN05660359_02508</name>
</gene>
<feature type="compositionally biased region" description="Low complexity" evidence="1">
    <location>
        <begin position="613"/>
        <end position="627"/>
    </location>
</feature>
<dbReference type="InterPro" id="IPR038765">
    <property type="entry name" value="Papain-like_cys_pep_sf"/>
</dbReference>
<evidence type="ECO:0000256" key="2">
    <source>
        <dbReference type="SAM" id="Phobius"/>
    </source>
</evidence>
<dbReference type="InterPro" id="IPR002931">
    <property type="entry name" value="Transglutaminase-like"/>
</dbReference>
<keyword evidence="2" id="KW-0812">Transmembrane</keyword>
<feature type="region of interest" description="Disordered" evidence="1">
    <location>
        <begin position="1"/>
        <end position="39"/>
    </location>
</feature>
<evidence type="ECO:0000313" key="5">
    <source>
        <dbReference type="Proteomes" id="UP000183642"/>
    </source>
</evidence>
<dbReference type="GO" id="GO:0008233">
    <property type="term" value="F:peptidase activity"/>
    <property type="evidence" value="ECO:0007669"/>
    <property type="project" value="UniProtKB-KW"/>
</dbReference>
<dbReference type="Gene3D" id="3.10.620.30">
    <property type="match status" value="1"/>
</dbReference>
<feature type="transmembrane region" description="Helical" evidence="2">
    <location>
        <begin position="69"/>
        <end position="92"/>
    </location>
</feature>
<sequence length="824" mass="83396">MTALAPPPAPAAPRPPRPPVHASRPAAPRPPATAPRDAGTSLTAAAATALGTLALAPVYTRPAWLPPTWAAIVVVALTGLALRAAGPALWAWASGNRQLPARAAAAGVPLVPLGQLAALTCLMTALFAPDRALGGLVPTPGSLRALAGVLTAGSAELREQATPALPLTGLLALTVLLVGMVAVTVDLVAVGGRQPALAGLGLLVLFCVPVSTVTGDVGLVALAAPAAGLALLLWADQSRRLGGGSVRAGSRHGAAAPAAAGTALAALVAAVVVGSLVPTLPEGRLASGFGPGGGGEATGTALDAAAALQGQLTLPEPIELLRLDASVPDPGYLRVVTLDSYDPENGWTVGNLDGEASVGQAEPLAPLPGRRAGRYVEATISTVAHDDRFLPVLTSPQAVQIADPGSWRFDPATGTVFGREVTTAGTGYRVAAVEPQPGEEELRASAPLPEGSPVRERDTALPPLAPEVTDLVTQLTAGAASPYEAVRAIHGHFTRENGFVYSLSTAPGTGDDDLADFLRLKQGYCEQYAGAMAAMVRAAGIPARVALGYTPGRVQPGGQRLITSDDAHAWVEVYFDGLGWIPFDPTPIDSERAVDLPWAPRPAAQEVTERPVDVPTAPTVPTGPANPQLDRVDGATPEGQAAPSAAPSGRPVLVAGGVLLGLALLAAAPAGLRALQRRRRVLDGGPAALWDELAATARDLGLDWDAAQTPRQQAASLVRTLETRGGGRRAAGRAGGAHRAALPGAAEAVERLARAEETASYGRPGAADGDPAAVSALRAARAGLVAAVPPRARVQALLWPASLADGLGTAARTLAARLPRRTSA</sequence>
<dbReference type="Pfam" id="PF01841">
    <property type="entry name" value="Transglut_core"/>
    <property type="match status" value="1"/>
</dbReference>
<organism evidence="4 5">
    <name type="scientific">Geodermatophilus obscurus</name>
    <dbReference type="NCBI Taxonomy" id="1861"/>
    <lineage>
        <taxon>Bacteria</taxon>
        <taxon>Bacillati</taxon>
        <taxon>Actinomycetota</taxon>
        <taxon>Actinomycetes</taxon>
        <taxon>Geodermatophilales</taxon>
        <taxon>Geodermatophilaceae</taxon>
        <taxon>Geodermatophilus</taxon>
    </lineage>
</organism>
<evidence type="ECO:0000256" key="1">
    <source>
        <dbReference type="SAM" id="MobiDB-lite"/>
    </source>
</evidence>
<accession>A0A1I5FXU0</accession>
<feature type="transmembrane region" description="Helical" evidence="2">
    <location>
        <begin position="652"/>
        <end position="672"/>
    </location>
</feature>
<feature type="region of interest" description="Disordered" evidence="1">
    <location>
        <begin position="436"/>
        <end position="460"/>
    </location>
</feature>
<dbReference type="Pfam" id="PF11992">
    <property type="entry name" value="TgpA_N"/>
    <property type="match status" value="1"/>
</dbReference>
<feature type="transmembrane region" description="Helical" evidence="2">
    <location>
        <begin position="219"/>
        <end position="235"/>
    </location>
</feature>
<name>A0A1I5FXU0_9ACTN</name>
<keyword evidence="2" id="KW-0472">Membrane</keyword>
<evidence type="ECO:0000313" key="4">
    <source>
        <dbReference type="EMBL" id="SFO28567.1"/>
    </source>
</evidence>
<keyword evidence="4" id="KW-0645">Protease</keyword>